<dbReference type="eggNOG" id="COG0583">
    <property type="taxonomic scope" value="Bacteria"/>
</dbReference>
<dbReference type="InterPro" id="IPR036320">
    <property type="entry name" value="Glycosyl_Trfase_fam3_N_dom_sf"/>
</dbReference>
<feature type="domain" description="HTH lysR-type" evidence="3">
    <location>
        <begin position="1"/>
        <end position="32"/>
    </location>
</feature>
<dbReference type="PANTHER" id="PTHR43285">
    <property type="entry name" value="ANTHRANILATE PHOSPHORIBOSYLTRANSFERASE"/>
    <property type="match status" value="1"/>
</dbReference>
<dbReference type="PROSITE" id="PS50931">
    <property type="entry name" value="HTH_LYSR"/>
    <property type="match status" value="1"/>
</dbReference>
<dbReference type="GO" id="GO:0004048">
    <property type="term" value="F:anthranilate phosphoribosyltransferase activity"/>
    <property type="evidence" value="ECO:0007669"/>
    <property type="project" value="InterPro"/>
</dbReference>
<dbReference type="GO" id="GO:0003700">
    <property type="term" value="F:DNA-binding transcription factor activity"/>
    <property type="evidence" value="ECO:0007669"/>
    <property type="project" value="InterPro"/>
</dbReference>
<dbReference type="Gene3D" id="1.10.10.10">
    <property type="entry name" value="Winged helix-like DNA-binding domain superfamily/Winged helix DNA-binding domain"/>
    <property type="match status" value="1"/>
</dbReference>
<dbReference type="Gene3D" id="3.40.1030.10">
    <property type="entry name" value="Nucleoside phosphorylase/phosphoribosyltransferase catalytic domain"/>
    <property type="match status" value="1"/>
</dbReference>
<evidence type="ECO:0000256" key="2">
    <source>
        <dbReference type="ARBA" id="ARBA00022679"/>
    </source>
</evidence>
<dbReference type="InterPro" id="IPR036390">
    <property type="entry name" value="WH_DNA-bd_sf"/>
</dbReference>
<dbReference type="eggNOG" id="COG0547">
    <property type="taxonomic scope" value="Bacteria"/>
</dbReference>
<dbReference type="PATRIC" id="fig|864069.3.peg.4391"/>
<evidence type="ECO:0000313" key="4">
    <source>
        <dbReference type="EMBL" id="EIM27488.1"/>
    </source>
</evidence>
<evidence type="ECO:0000259" key="3">
    <source>
        <dbReference type="PROSITE" id="PS50931"/>
    </source>
</evidence>
<dbReference type="InterPro" id="IPR005940">
    <property type="entry name" value="Anthranilate_Pribosyl_Tfrase"/>
</dbReference>
<dbReference type="HOGENOM" id="CLU_043389_0_0_5"/>
<gene>
    <name evidence="4" type="ORF">MicloDRAFT_00040550</name>
</gene>
<dbReference type="AlphaFoldDB" id="I4YU46"/>
<dbReference type="InterPro" id="IPR000847">
    <property type="entry name" value="LysR_HTH_N"/>
</dbReference>
<dbReference type="SUPFAM" id="SSF52418">
    <property type="entry name" value="Nucleoside phosphorylase/phosphoribosyltransferase catalytic domain"/>
    <property type="match status" value="1"/>
</dbReference>
<proteinExistence type="predicted"/>
<dbReference type="SUPFAM" id="SSF47648">
    <property type="entry name" value="Nucleoside phosphorylase/phosphoribosyltransferase N-terminal domain"/>
    <property type="match status" value="1"/>
</dbReference>
<sequence>MGTPAMSRLLGQIREVYGDPIFVRSSRRLIPTPFAESMRQRIRALAAEAEALLRRDDASPMRVAIDPMDMPGSPVIEAAPLTTRPSILLEGEPLPEAFALKLATLGKAEDSRKRLAKHIATIAAGIGHSRPLTMSEAQDAFSIILDGKADPVQVGALLSVMHFRGETAAELAGFARAARAHIDIMKPEIAIDLDWPAYISPKSRRMPWFLQAALLLAQSGHRILLHGNDGSANTRGTLVSAARAIGIPVCASPAAAFDAIADVGIVYIPIAALSSQIHRLLSLYSVLETRSPIHSLMPLVNPFGAPASVMGVVRPAYRDLHRDAGSILGCRNMTILGASRDAAEATPFRSSTLLRLVDGLAEDLLVPAQPEPKAYALAGMTSLEYWHGVWEGTIRDERAVAIITHTVAVALLTMSKTAESFEEHLRRAQELWTTRRRSSARGRRNGIGS</sequence>
<dbReference type="GO" id="GO:0005829">
    <property type="term" value="C:cytosol"/>
    <property type="evidence" value="ECO:0007669"/>
    <property type="project" value="TreeGrafter"/>
</dbReference>
<dbReference type="NCBIfam" id="NF006564">
    <property type="entry name" value="PRK09071.1"/>
    <property type="match status" value="1"/>
</dbReference>
<accession>I4YU46</accession>
<evidence type="ECO:0000256" key="1">
    <source>
        <dbReference type="ARBA" id="ARBA00022676"/>
    </source>
</evidence>
<dbReference type="Gene3D" id="1.20.970.10">
    <property type="entry name" value="Transferase, Pyrimidine Nucleoside Phosphorylase, Chain C"/>
    <property type="match status" value="1"/>
</dbReference>
<dbReference type="InterPro" id="IPR036388">
    <property type="entry name" value="WH-like_DNA-bd_sf"/>
</dbReference>
<dbReference type="STRING" id="864069.MicloDRAFT_00040550"/>
<dbReference type="EMBL" id="JH660645">
    <property type="protein sequence ID" value="EIM27488.1"/>
    <property type="molecule type" value="Genomic_DNA"/>
</dbReference>
<dbReference type="InterPro" id="IPR035902">
    <property type="entry name" value="Nuc_phospho_transferase"/>
</dbReference>
<name>I4YU46_9HYPH</name>
<reference evidence="4 5" key="1">
    <citation type="submission" date="2012-02" db="EMBL/GenBank/DDBJ databases">
        <title>Improved High-Quality Draft sequence of Microvirga sp. WSM3557.</title>
        <authorList>
            <consortium name="US DOE Joint Genome Institute"/>
            <person name="Lucas S."/>
            <person name="Han J."/>
            <person name="Lapidus A."/>
            <person name="Cheng J.-F."/>
            <person name="Goodwin L."/>
            <person name="Pitluck S."/>
            <person name="Peters L."/>
            <person name="Zhang X."/>
            <person name="Detter J.C."/>
            <person name="Han C."/>
            <person name="Tapia R."/>
            <person name="Land M."/>
            <person name="Hauser L."/>
            <person name="Kyrpides N."/>
            <person name="Ivanova N."/>
            <person name="Pagani I."/>
            <person name="Brau L."/>
            <person name="Yates R."/>
            <person name="O'Hara G."/>
            <person name="Rui T."/>
            <person name="Howieson J."/>
            <person name="Reeve W."/>
            <person name="Woyke T."/>
        </authorList>
    </citation>
    <scope>NUCLEOTIDE SEQUENCE [LARGE SCALE GENOMIC DNA]</scope>
    <source>
        <strain evidence="4 5">WSM3557</strain>
    </source>
</reference>
<dbReference type="Pfam" id="PF02885">
    <property type="entry name" value="Glycos_trans_3N"/>
    <property type="match status" value="1"/>
</dbReference>
<organism evidence="4 5">
    <name type="scientific">Microvirga lotononidis</name>
    <dbReference type="NCBI Taxonomy" id="864069"/>
    <lineage>
        <taxon>Bacteria</taxon>
        <taxon>Pseudomonadati</taxon>
        <taxon>Pseudomonadota</taxon>
        <taxon>Alphaproteobacteria</taxon>
        <taxon>Hyphomicrobiales</taxon>
        <taxon>Methylobacteriaceae</taxon>
        <taxon>Microvirga</taxon>
    </lineage>
</organism>
<dbReference type="InterPro" id="IPR017459">
    <property type="entry name" value="Glycosyl_Trfase_fam3_N_dom"/>
</dbReference>
<dbReference type="Proteomes" id="UP000003947">
    <property type="component" value="Unassembled WGS sequence"/>
</dbReference>
<evidence type="ECO:0000313" key="5">
    <source>
        <dbReference type="Proteomes" id="UP000003947"/>
    </source>
</evidence>
<keyword evidence="2 4" id="KW-0808">Transferase</keyword>
<dbReference type="PANTHER" id="PTHR43285:SF4">
    <property type="entry name" value="TRANSFERASE"/>
    <property type="match status" value="1"/>
</dbReference>
<keyword evidence="1 4" id="KW-0328">Glycosyltransferase</keyword>
<protein>
    <submittedName>
        <fullName evidence="4">Anthranilate phosphoribosyltransferase</fullName>
    </submittedName>
</protein>
<dbReference type="SUPFAM" id="SSF46785">
    <property type="entry name" value="Winged helix' DNA-binding domain"/>
    <property type="match status" value="1"/>
</dbReference>
<keyword evidence="5" id="KW-1185">Reference proteome</keyword>
<dbReference type="GO" id="GO:0000162">
    <property type="term" value="P:L-tryptophan biosynthetic process"/>
    <property type="evidence" value="ECO:0007669"/>
    <property type="project" value="InterPro"/>
</dbReference>